<dbReference type="GO" id="GO:0000981">
    <property type="term" value="F:DNA-binding transcription factor activity, RNA polymerase II-specific"/>
    <property type="evidence" value="ECO:0007669"/>
    <property type="project" value="TreeGrafter"/>
</dbReference>
<evidence type="ECO:0000313" key="9">
    <source>
        <dbReference type="EMBL" id="RZC42741.1"/>
    </source>
</evidence>
<sequence>MIAMEDNNTMTFVCAELSTTMFQKLYDQKKSNRFCDLTLHVNNKIVKAHHSEIFNTILTYMYTGEITIEHSNVEELLKLADHFIITKLIACHKNDEEDSKADKIVVSEKNDSSSSQNRFSSVLVKAKLRNKKQLILKRLMLFGLKPSLRMAALKMLTCKKKILPLTDSGQDEEGDNTTDQISKLISHRAQHLEESVYQCTFCSFKCRLKQNFVSHLKIHTPEKNFKCDQCTKSFRFKQNLETHMLTHTSDKNLTCESCGFHTKFLSHMIAHKRIHAETVTTSNNNNNNNVNFTQTNSTANTGTGVSQPIGNEIQDLIMHHQNHSASSAATNLSAINSNYHHFGDPTDFHHHNHAHNIHNQILASGHNQRSSTQHHNNNIVNHHMLARTNHSTATSTAAAVAAAMMLDPRFHHNTSVPYHPTTTPVSMAMAAVQSSQQIQASGQHTEYPPSLQNCMTLF</sequence>
<evidence type="ECO:0000256" key="1">
    <source>
        <dbReference type="ARBA" id="ARBA00004123"/>
    </source>
</evidence>
<dbReference type="CDD" id="cd18186">
    <property type="entry name" value="BTB_POZ_ZBTB_KLHL-like"/>
    <property type="match status" value="1"/>
</dbReference>
<dbReference type="Proteomes" id="UP000292052">
    <property type="component" value="Unassembled WGS sequence"/>
</dbReference>
<protein>
    <recommendedName>
        <fullName evidence="8">C2H2-type domain-containing protein</fullName>
    </recommendedName>
</protein>
<dbReference type="InterPro" id="IPR013087">
    <property type="entry name" value="Znf_C2H2_type"/>
</dbReference>
<dbReference type="Pfam" id="PF00651">
    <property type="entry name" value="BTB"/>
    <property type="match status" value="1"/>
</dbReference>
<feature type="domain" description="C2H2-type" evidence="8">
    <location>
        <begin position="225"/>
        <end position="252"/>
    </location>
</feature>
<feature type="domain" description="C2H2-type" evidence="8">
    <location>
        <begin position="197"/>
        <end position="224"/>
    </location>
</feature>
<dbReference type="GO" id="GO:0005634">
    <property type="term" value="C:nucleus"/>
    <property type="evidence" value="ECO:0007669"/>
    <property type="project" value="UniProtKB-SubCell"/>
</dbReference>
<proteinExistence type="predicted"/>
<dbReference type="InterPro" id="IPR036236">
    <property type="entry name" value="Znf_C2H2_sf"/>
</dbReference>
<dbReference type="FunFam" id="3.30.160.60:FF:000624">
    <property type="entry name" value="zinc finger protein 697"/>
    <property type="match status" value="1"/>
</dbReference>
<keyword evidence="10" id="KW-1185">Reference proteome</keyword>
<evidence type="ECO:0000256" key="3">
    <source>
        <dbReference type="ARBA" id="ARBA00022737"/>
    </source>
</evidence>
<dbReference type="OrthoDB" id="6077919at2759"/>
<dbReference type="InterPro" id="IPR011333">
    <property type="entry name" value="SKP1/BTB/POZ_sf"/>
</dbReference>
<dbReference type="PANTHER" id="PTHR24394:SF44">
    <property type="entry name" value="ZINC FINGER PROTEIN 271-LIKE"/>
    <property type="match status" value="1"/>
</dbReference>
<evidence type="ECO:0000256" key="4">
    <source>
        <dbReference type="ARBA" id="ARBA00022771"/>
    </source>
</evidence>
<dbReference type="AlphaFoldDB" id="A0A482WBY4"/>
<keyword evidence="6" id="KW-0539">Nucleus</keyword>
<dbReference type="PROSITE" id="PS50157">
    <property type="entry name" value="ZINC_FINGER_C2H2_2"/>
    <property type="match status" value="2"/>
</dbReference>
<dbReference type="EMBL" id="QDEB01005424">
    <property type="protein sequence ID" value="RZC42741.1"/>
    <property type="molecule type" value="Genomic_DNA"/>
</dbReference>
<dbReference type="SUPFAM" id="SSF57667">
    <property type="entry name" value="beta-beta-alpha zinc fingers"/>
    <property type="match status" value="2"/>
</dbReference>
<comment type="caution">
    <text evidence="9">The sequence shown here is derived from an EMBL/GenBank/DDBJ whole genome shotgun (WGS) entry which is preliminary data.</text>
</comment>
<evidence type="ECO:0000256" key="5">
    <source>
        <dbReference type="ARBA" id="ARBA00022833"/>
    </source>
</evidence>
<reference evidence="9 10" key="1">
    <citation type="submission" date="2017-03" db="EMBL/GenBank/DDBJ databases">
        <title>Genome of the blue death feigning beetle - Asbolus verrucosus.</title>
        <authorList>
            <person name="Rider S.D."/>
        </authorList>
    </citation>
    <scope>NUCLEOTIDE SEQUENCE [LARGE SCALE GENOMIC DNA]</scope>
    <source>
        <strain evidence="9">Butters</strain>
        <tissue evidence="9">Head and leg muscle</tissue>
    </source>
</reference>
<evidence type="ECO:0000313" key="10">
    <source>
        <dbReference type="Proteomes" id="UP000292052"/>
    </source>
</evidence>
<gene>
    <name evidence="9" type="ORF">BDFB_000331</name>
</gene>
<keyword evidence="3" id="KW-0677">Repeat</keyword>
<dbReference type="Gene3D" id="3.30.710.10">
    <property type="entry name" value="Potassium Channel Kv1.1, Chain A"/>
    <property type="match status" value="1"/>
</dbReference>
<evidence type="ECO:0000259" key="8">
    <source>
        <dbReference type="PROSITE" id="PS50157"/>
    </source>
</evidence>
<dbReference type="PROSITE" id="PS00028">
    <property type="entry name" value="ZINC_FINGER_C2H2_1"/>
    <property type="match status" value="2"/>
</dbReference>
<keyword evidence="4 7" id="KW-0863">Zinc-finger</keyword>
<dbReference type="InterPro" id="IPR000210">
    <property type="entry name" value="BTB/POZ_dom"/>
</dbReference>
<dbReference type="PANTHER" id="PTHR24394">
    <property type="entry name" value="ZINC FINGER PROTEIN"/>
    <property type="match status" value="1"/>
</dbReference>
<dbReference type="Gene3D" id="3.30.160.60">
    <property type="entry name" value="Classic Zinc Finger"/>
    <property type="match status" value="2"/>
</dbReference>
<comment type="subcellular location">
    <subcellularLocation>
        <location evidence="1">Nucleus</location>
    </subcellularLocation>
</comment>
<name>A0A482WBY4_ASBVE</name>
<dbReference type="SMART" id="SM00355">
    <property type="entry name" value="ZnF_C2H2"/>
    <property type="match status" value="3"/>
</dbReference>
<evidence type="ECO:0000256" key="2">
    <source>
        <dbReference type="ARBA" id="ARBA00022723"/>
    </source>
</evidence>
<dbReference type="SUPFAM" id="SSF54695">
    <property type="entry name" value="POZ domain"/>
    <property type="match status" value="1"/>
</dbReference>
<accession>A0A482WBY4</accession>
<evidence type="ECO:0000256" key="6">
    <source>
        <dbReference type="ARBA" id="ARBA00023242"/>
    </source>
</evidence>
<keyword evidence="5" id="KW-0862">Zinc</keyword>
<evidence type="ECO:0000256" key="7">
    <source>
        <dbReference type="PROSITE-ProRule" id="PRU00042"/>
    </source>
</evidence>
<keyword evidence="2" id="KW-0479">Metal-binding</keyword>
<organism evidence="9 10">
    <name type="scientific">Asbolus verrucosus</name>
    <name type="common">Desert ironclad beetle</name>
    <dbReference type="NCBI Taxonomy" id="1661398"/>
    <lineage>
        <taxon>Eukaryota</taxon>
        <taxon>Metazoa</taxon>
        <taxon>Ecdysozoa</taxon>
        <taxon>Arthropoda</taxon>
        <taxon>Hexapoda</taxon>
        <taxon>Insecta</taxon>
        <taxon>Pterygota</taxon>
        <taxon>Neoptera</taxon>
        <taxon>Endopterygota</taxon>
        <taxon>Coleoptera</taxon>
        <taxon>Polyphaga</taxon>
        <taxon>Cucujiformia</taxon>
        <taxon>Tenebrionidae</taxon>
        <taxon>Pimeliinae</taxon>
        <taxon>Asbolus</taxon>
    </lineage>
</organism>
<dbReference type="GO" id="GO:0008270">
    <property type="term" value="F:zinc ion binding"/>
    <property type="evidence" value="ECO:0007669"/>
    <property type="project" value="UniProtKB-KW"/>
</dbReference>
<dbReference type="STRING" id="1661398.A0A482WBY4"/>